<proteinExistence type="predicted"/>
<evidence type="ECO:0000313" key="1">
    <source>
        <dbReference type="EMBL" id="MBV3408892.1"/>
    </source>
</evidence>
<dbReference type="EMBL" id="JAHOEP010000030">
    <property type="protein sequence ID" value="MBV3408892.1"/>
    <property type="molecule type" value="Genomic_DNA"/>
</dbReference>
<reference evidence="2" key="5">
    <citation type="submission" date="2022-12" db="EMBL/GenBank/DDBJ databases">
        <title>Distinct polysaccharide growth profiles of human intestinal Prevotella copri isolates.</title>
        <authorList>
            <person name="Fehlner-Peach H."/>
            <person name="Magnabosco C."/>
            <person name="Raghavan V."/>
            <person name="Scher J.U."/>
            <person name="Tett A."/>
            <person name="Cox L.M."/>
            <person name="Gottsegen C."/>
            <person name="Watters A."/>
            <person name="Wiltshire- Gordon J.D."/>
            <person name="Segata N."/>
            <person name="Bonneau R."/>
            <person name="Littman D.R."/>
        </authorList>
    </citation>
    <scope>NUCLEOTIDE SEQUENCE</scope>
    <source>
        <strain evidence="2">BU41712</strain>
    </source>
</reference>
<comment type="caution">
    <text evidence="4">The sequence shown here is derived from an EMBL/GenBank/DDBJ whole genome shotgun (WGS) entry which is preliminary data.</text>
</comment>
<gene>
    <name evidence="6" type="ORF">DWV76_02900</name>
    <name evidence="5" type="ORF">DWX90_02135</name>
    <name evidence="4" type="ORF">DXC61_09220</name>
    <name evidence="2" type="ORF">F7D71_06275</name>
    <name evidence="3" type="ORF">FYJ72_02545</name>
    <name evidence="1" type="ORF">KSW80_10855</name>
</gene>
<reference evidence="1" key="4">
    <citation type="submission" date="2021-06" db="EMBL/GenBank/DDBJ databases">
        <title>Collection of gut derived symbiotic bacterial strains cultured from healthy donors.</title>
        <authorList>
            <person name="Lin H."/>
            <person name="Littmann E."/>
            <person name="Pamer E.G."/>
        </authorList>
    </citation>
    <scope>NUCLEOTIDE SEQUENCE</scope>
    <source>
        <strain evidence="1">MSK.21.60</strain>
    </source>
</reference>
<evidence type="ECO:0000313" key="4">
    <source>
        <dbReference type="EMBL" id="RGL59188.1"/>
    </source>
</evidence>
<dbReference type="Proteomes" id="UP000283785">
    <property type="component" value="Unassembled WGS sequence"/>
</dbReference>
<dbReference type="Proteomes" id="UP001196316">
    <property type="component" value="Unassembled WGS sequence"/>
</dbReference>
<dbReference type="InterPro" id="IPR025324">
    <property type="entry name" value="DUF4230"/>
</dbReference>
<evidence type="ECO:0000313" key="9">
    <source>
        <dbReference type="Proteomes" id="UP000286113"/>
    </source>
</evidence>
<dbReference type="GeneID" id="69850000"/>
<evidence type="ECO:0000313" key="3">
    <source>
        <dbReference type="EMBL" id="MST76592.1"/>
    </source>
</evidence>
<evidence type="ECO:0000313" key="5">
    <source>
        <dbReference type="EMBL" id="RGS48752.1"/>
    </source>
</evidence>
<dbReference type="EMBL" id="QSSA01000018">
    <property type="protein sequence ID" value="RGL59188.1"/>
    <property type="molecule type" value="Genomic_DNA"/>
</dbReference>
<dbReference type="Proteomes" id="UP000450161">
    <property type="component" value="Unassembled WGS sequence"/>
</dbReference>
<evidence type="ECO:0000313" key="6">
    <source>
        <dbReference type="EMBL" id="RGW44297.1"/>
    </source>
</evidence>
<dbReference type="EMBL" id="QSAG01000003">
    <property type="protein sequence ID" value="RGW44297.1"/>
    <property type="molecule type" value="Genomic_DNA"/>
</dbReference>
<dbReference type="Proteomes" id="UP000286113">
    <property type="component" value="Unassembled WGS sequence"/>
</dbReference>
<dbReference type="Proteomes" id="UP000261187">
    <property type="component" value="Unassembled WGS sequence"/>
</dbReference>
<dbReference type="EMBL" id="VZBZ01000082">
    <property type="protein sequence ID" value="MQN77472.1"/>
    <property type="molecule type" value="Genomic_DNA"/>
</dbReference>
<reference evidence="10" key="3">
    <citation type="submission" date="2019-09" db="EMBL/GenBank/DDBJ databases">
        <title>Distinct polysaccharide growth profiles of human intestinal Prevotella copri isolates.</title>
        <authorList>
            <person name="Fehlner-Peach H."/>
            <person name="Magnabosco C."/>
            <person name="Raghavan V."/>
            <person name="Scher J.U."/>
            <person name="Tett A."/>
            <person name="Cox L.M."/>
            <person name="Gottsegen C."/>
            <person name="Watters A."/>
            <person name="Wiltshire- Gordon J.D."/>
            <person name="Segata N."/>
            <person name="Bonneau R."/>
            <person name="Littman D.R."/>
        </authorList>
    </citation>
    <scope>NUCLEOTIDE SEQUENCE [LARGE SCALE GENOMIC DNA]</scope>
    <source>
        <strain evidence="10">BU41712</strain>
    </source>
</reference>
<name>A0A3E4SJK1_9BACT</name>
<dbReference type="Proteomes" id="UP000423156">
    <property type="component" value="Unassembled WGS sequence"/>
</dbReference>
<organism evidence="4 7">
    <name type="scientific">Segatella copri</name>
    <dbReference type="NCBI Taxonomy" id="165179"/>
    <lineage>
        <taxon>Bacteria</taxon>
        <taxon>Pseudomonadati</taxon>
        <taxon>Bacteroidota</taxon>
        <taxon>Bacteroidia</taxon>
        <taxon>Bacteroidales</taxon>
        <taxon>Prevotellaceae</taxon>
        <taxon>Segatella</taxon>
    </lineage>
</organism>
<reference evidence="3 11" key="2">
    <citation type="submission" date="2019-08" db="EMBL/GenBank/DDBJ databases">
        <title>In-depth cultivation of the pig gut microbiome towards novel bacterial diversity and tailored functional studies.</title>
        <authorList>
            <person name="Wylensek D."/>
            <person name="Hitch T.C.A."/>
            <person name="Clavel T."/>
        </authorList>
    </citation>
    <scope>NUCLEOTIDE SEQUENCE [LARGE SCALE GENOMIC DNA]</scope>
    <source>
        <strain evidence="3 11">LKV-178-WT-2C</strain>
    </source>
</reference>
<dbReference type="EMBL" id="QRVN01000002">
    <property type="protein sequence ID" value="RGS48752.1"/>
    <property type="molecule type" value="Genomic_DNA"/>
</dbReference>
<evidence type="ECO:0000313" key="8">
    <source>
        <dbReference type="Proteomes" id="UP000283785"/>
    </source>
</evidence>
<evidence type="ECO:0000313" key="10">
    <source>
        <dbReference type="Proteomes" id="UP000423156"/>
    </source>
</evidence>
<sequence>MKRIQIIVLLALILILGGAFYWLTKDNEVSVVQEDKTTLSPTQVESIENIGQWEFLSVSDEELIDTIRRGFWGDDQLVRIYYGTLRLGIDMKDVKKGWLQASQDSIVCTLPPIKLLDHNFIDEAKTKSFFEEGKWTGSDRQAMYERAYQAMKKRCLNRTNIYTAQANAKTQFREMLKAMGFKNVKIEFEK</sequence>
<accession>A0A3E4SJK1</accession>
<evidence type="ECO:0000313" key="11">
    <source>
        <dbReference type="Proteomes" id="UP000450161"/>
    </source>
</evidence>
<evidence type="ECO:0000313" key="2">
    <source>
        <dbReference type="EMBL" id="MQN77472.1"/>
    </source>
</evidence>
<evidence type="ECO:0000313" key="7">
    <source>
        <dbReference type="Proteomes" id="UP000261187"/>
    </source>
</evidence>
<dbReference type="AlphaFoldDB" id="A0A3E4SJK1"/>
<protein>
    <submittedName>
        <fullName evidence="4">DUF4230 domain-containing protein</fullName>
    </submittedName>
</protein>
<dbReference type="RefSeq" id="WP_006847710.1">
    <property type="nucleotide sequence ID" value="NZ_CATKVU010000006.1"/>
</dbReference>
<dbReference type="Pfam" id="PF14014">
    <property type="entry name" value="DUF4230"/>
    <property type="match status" value="1"/>
</dbReference>
<reference evidence="7 8" key="1">
    <citation type="submission" date="2018-08" db="EMBL/GenBank/DDBJ databases">
        <title>A genome reference for cultivated species of the human gut microbiota.</title>
        <authorList>
            <person name="Zou Y."/>
            <person name="Xue W."/>
            <person name="Luo G."/>
        </authorList>
    </citation>
    <scope>NUCLEOTIDE SEQUENCE [LARGE SCALE GENOMIC DNA]</scope>
    <source>
        <strain evidence="6 8">AF12-50</strain>
        <strain evidence="5 9">AF22-1</strain>
        <strain evidence="4 7">TF06-40</strain>
    </source>
</reference>
<dbReference type="EMBL" id="VUNF01000002">
    <property type="protein sequence ID" value="MST76592.1"/>
    <property type="molecule type" value="Genomic_DNA"/>
</dbReference>